<dbReference type="OrthoDB" id="9804758at2"/>
<gene>
    <name evidence="13" type="ORF">F0U83_15610</name>
</gene>
<dbReference type="SUPFAM" id="SSF63867">
    <property type="entry name" value="MoeA C-terminal domain-like"/>
    <property type="match status" value="1"/>
</dbReference>
<dbReference type="Pfam" id="PF03454">
    <property type="entry name" value="MoeA_C"/>
    <property type="match status" value="1"/>
</dbReference>
<dbReference type="GO" id="GO:0006777">
    <property type="term" value="P:Mo-molybdopterin cofactor biosynthetic process"/>
    <property type="evidence" value="ECO:0007669"/>
    <property type="project" value="UniProtKB-UniRule"/>
</dbReference>
<dbReference type="PROSITE" id="PS01079">
    <property type="entry name" value="MOCF_BIOSYNTHESIS_2"/>
    <property type="match status" value="1"/>
</dbReference>
<keyword evidence="14" id="KW-1185">Reference proteome</keyword>
<dbReference type="Pfam" id="PF03453">
    <property type="entry name" value="MoeA_N"/>
    <property type="match status" value="1"/>
</dbReference>
<evidence type="ECO:0000256" key="4">
    <source>
        <dbReference type="ARBA" id="ARBA00010763"/>
    </source>
</evidence>
<dbReference type="EC" id="2.10.1.1" evidence="11"/>
<comment type="similarity">
    <text evidence="4 11">Belongs to the MoeA family.</text>
</comment>
<evidence type="ECO:0000259" key="12">
    <source>
        <dbReference type="SMART" id="SM00852"/>
    </source>
</evidence>
<keyword evidence="5 11" id="KW-0500">Molybdenum</keyword>
<protein>
    <recommendedName>
        <fullName evidence="11">Molybdopterin molybdenumtransferase</fullName>
        <ecNumber evidence="11">2.10.1.1</ecNumber>
    </recommendedName>
</protein>
<keyword evidence="8 11" id="KW-0460">Magnesium</keyword>
<evidence type="ECO:0000256" key="6">
    <source>
        <dbReference type="ARBA" id="ARBA00022679"/>
    </source>
</evidence>
<dbReference type="GO" id="GO:0005829">
    <property type="term" value="C:cytosol"/>
    <property type="evidence" value="ECO:0007669"/>
    <property type="project" value="TreeGrafter"/>
</dbReference>
<evidence type="ECO:0000256" key="7">
    <source>
        <dbReference type="ARBA" id="ARBA00022723"/>
    </source>
</evidence>
<evidence type="ECO:0000313" key="14">
    <source>
        <dbReference type="Proteomes" id="UP000324760"/>
    </source>
</evidence>
<dbReference type="SUPFAM" id="SSF63882">
    <property type="entry name" value="MoeA N-terminal region -like"/>
    <property type="match status" value="1"/>
</dbReference>
<dbReference type="SMART" id="SM00852">
    <property type="entry name" value="MoCF_biosynth"/>
    <property type="match status" value="1"/>
</dbReference>
<dbReference type="GO" id="GO:0046872">
    <property type="term" value="F:metal ion binding"/>
    <property type="evidence" value="ECO:0007669"/>
    <property type="project" value="UniProtKB-UniRule"/>
</dbReference>
<proteinExistence type="inferred from homology"/>
<keyword evidence="7 11" id="KW-0479">Metal-binding</keyword>
<evidence type="ECO:0000313" key="13">
    <source>
        <dbReference type="EMBL" id="QEQ98023.1"/>
    </source>
</evidence>
<dbReference type="GO" id="GO:0061599">
    <property type="term" value="F:molybdopterin molybdotransferase activity"/>
    <property type="evidence" value="ECO:0007669"/>
    <property type="project" value="UniProtKB-UniRule"/>
</dbReference>
<feature type="domain" description="MoaB/Mog" evidence="12">
    <location>
        <begin position="184"/>
        <end position="321"/>
    </location>
</feature>
<sequence>MSGCDQPGLVPVEEALAEMLRSVVTQPETEVVYLEKAVGRVLAESPLAKVDVPPADNSSMDGYAVACSSLNAEDPTSFVISQRIPAGHAPGPLLSGTVARIFTGAEIPEGADAVVMQEDVVLDGGRVVVPHGVFSGQNIRPRGQDIRAGQAVLEQGRRLQPADVGVLASVGLDSVLVYRPLTVAVMSTGDELVEPGKALGPGQIYNSNRFVLSALLQQLGFSVVDIGRVADNPEDTREALEKAAQRADCIISTGGVSVGEEDHVKSSVEALGSLSMWRLKIKPGKPLAFGEVASTPFFGLPGNPASTLITFCILARPFLLTLQGSKVTSPLMFQVPAGFKRSHSGGRQEYLRARIEHGQAVPFSNQSSGVLSSASWAHGLAVVPADTQIQLGDLVGFIPFSELLG</sequence>
<dbReference type="InterPro" id="IPR008284">
    <property type="entry name" value="MoCF_biosynth_CS"/>
</dbReference>
<dbReference type="InterPro" id="IPR005111">
    <property type="entry name" value="MoeA_C_domain_IV"/>
</dbReference>
<dbReference type="PANTHER" id="PTHR10192:SF5">
    <property type="entry name" value="GEPHYRIN"/>
    <property type="match status" value="1"/>
</dbReference>
<dbReference type="InterPro" id="IPR036135">
    <property type="entry name" value="MoeA_linker/N_sf"/>
</dbReference>
<comment type="function">
    <text evidence="2 11">Catalyzes the insertion of molybdate into adenylated molybdopterin with the concomitant release of AMP.</text>
</comment>
<comment type="pathway">
    <text evidence="3 11">Cofactor biosynthesis; molybdopterin biosynthesis.</text>
</comment>
<name>A0A5P1REI9_9GAMM</name>
<comment type="catalytic activity">
    <reaction evidence="10">
        <text>adenylyl-molybdopterin + molybdate = Mo-molybdopterin + AMP + H(+)</text>
        <dbReference type="Rhea" id="RHEA:35047"/>
        <dbReference type="ChEBI" id="CHEBI:15378"/>
        <dbReference type="ChEBI" id="CHEBI:36264"/>
        <dbReference type="ChEBI" id="CHEBI:62727"/>
        <dbReference type="ChEBI" id="CHEBI:71302"/>
        <dbReference type="ChEBI" id="CHEBI:456215"/>
        <dbReference type="EC" id="2.10.1.1"/>
    </reaction>
</comment>
<dbReference type="InterPro" id="IPR036425">
    <property type="entry name" value="MoaB/Mog-like_dom_sf"/>
</dbReference>
<evidence type="ECO:0000256" key="10">
    <source>
        <dbReference type="ARBA" id="ARBA00047317"/>
    </source>
</evidence>
<evidence type="ECO:0000256" key="2">
    <source>
        <dbReference type="ARBA" id="ARBA00002901"/>
    </source>
</evidence>
<dbReference type="Proteomes" id="UP000324760">
    <property type="component" value="Chromosome"/>
</dbReference>
<evidence type="ECO:0000256" key="5">
    <source>
        <dbReference type="ARBA" id="ARBA00022505"/>
    </source>
</evidence>
<dbReference type="FunFam" id="3.40.980.10:FF:000004">
    <property type="entry name" value="Molybdopterin molybdenumtransferase"/>
    <property type="match status" value="1"/>
</dbReference>
<dbReference type="Gene3D" id="2.170.190.11">
    <property type="entry name" value="Molybdopterin biosynthesis moea protein, domain 3"/>
    <property type="match status" value="1"/>
</dbReference>
<dbReference type="UniPathway" id="UPA00344"/>
<dbReference type="Pfam" id="PF00994">
    <property type="entry name" value="MoCF_biosynth"/>
    <property type="match status" value="1"/>
</dbReference>
<keyword evidence="6 11" id="KW-0808">Transferase</keyword>
<dbReference type="AlphaFoldDB" id="A0A5P1REI9"/>
<dbReference type="NCBIfam" id="TIGR00177">
    <property type="entry name" value="molyb_syn"/>
    <property type="match status" value="1"/>
</dbReference>
<dbReference type="PANTHER" id="PTHR10192">
    <property type="entry name" value="MOLYBDOPTERIN BIOSYNTHESIS PROTEIN"/>
    <property type="match status" value="1"/>
</dbReference>
<accession>A0A5P1REI9</accession>
<dbReference type="SUPFAM" id="SSF53218">
    <property type="entry name" value="Molybdenum cofactor biosynthesis proteins"/>
    <property type="match status" value="1"/>
</dbReference>
<dbReference type="Gene3D" id="2.40.340.10">
    <property type="entry name" value="MoeA, C-terminal, domain IV"/>
    <property type="match status" value="1"/>
</dbReference>
<evidence type="ECO:0000256" key="3">
    <source>
        <dbReference type="ARBA" id="ARBA00005046"/>
    </source>
</evidence>
<comment type="cofactor">
    <cofactor evidence="1 11">
        <name>Mg(2+)</name>
        <dbReference type="ChEBI" id="CHEBI:18420"/>
    </cofactor>
</comment>
<dbReference type="InterPro" id="IPR036688">
    <property type="entry name" value="MoeA_C_domain_IV_sf"/>
</dbReference>
<dbReference type="RefSeq" id="WP_138988156.1">
    <property type="nucleotide sequence ID" value="NZ_CP043869.1"/>
</dbReference>
<dbReference type="Gene3D" id="3.90.105.10">
    <property type="entry name" value="Molybdopterin biosynthesis moea protein, domain 2"/>
    <property type="match status" value="1"/>
</dbReference>
<organism evidence="13 14">
    <name type="scientific">Neptunomonas concharum</name>
    <dbReference type="NCBI Taxonomy" id="1031538"/>
    <lineage>
        <taxon>Bacteria</taxon>
        <taxon>Pseudomonadati</taxon>
        <taxon>Pseudomonadota</taxon>
        <taxon>Gammaproteobacteria</taxon>
        <taxon>Oceanospirillales</taxon>
        <taxon>Oceanospirillaceae</taxon>
        <taxon>Neptunomonas</taxon>
    </lineage>
</organism>
<dbReference type="Gene3D" id="3.40.980.10">
    <property type="entry name" value="MoaB/Mog-like domain"/>
    <property type="match status" value="1"/>
</dbReference>
<evidence type="ECO:0000256" key="1">
    <source>
        <dbReference type="ARBA" id="ARBA00001946"/>
    </source>
</evidence>
<reference evidence="13 14" key="1">
    <citation type="journal article" date="2019" name="Biochem. Eng. J.">
        <title>Metabolic engineering of the marine bacteria Neptunomonas concharum for the production of acetoin and meso-2,3-butanediol from acetate.</title>
        <authorList>
            <person name="Li W."/>
            <person name="Pu N."/>
            <person name="Liu C.-X."/>
            <person name="Yuan Q.-P."/>
            <person name="Li Z.-J."/>
        </authorList>
    </citation>
    <scope>NUCLEOTIDE SEQUENCE [LARGE SCALE GENOMIC DNA]</scope>
    <source>
        <strain evidence="13 14">JCM17730</strain>
    </source>
</reference>
<evidence type="ECO:0000256" key="11">
    <source>
        <dbReference type="RuleBase" id="RU365090"/>
    </source>
</evidence>
<dbReference type="NCBIfam" id="NF045515">
    <property type="entry name" value="Glp_gephyrin"/>
    <property type="match status" value="1"/>
</dbReference>
<evidence type="ECO:0000256" key="8">
    <source>
        <dbReference type="ARBA" id="ARBA00022842"/>
    </source>
</evidence>
<dbReference type="InterPro" id="IPR005110">
    <property type="entry name" value="MoeA_linker/N"/>
</dbReference>
<dbReference type="InterPro" id="IPR001453">
    <property type="entry name" value="MoaB/Mog_dom"/>
</dbReference>
<dbReference type="KEGG" id="ncu:F0U83_15610"/>
<evidence type="ECO:0000256" key="9">
    <source>
        <dbReference type="ARBA" id="ARBA00023150"/>
    </source>
</evidence>
<dbReference type="EMBL" id="CP043869">
    <property type="protein sequence ID" value="QEQ98023.1"/>
    <property type="molecule type" value="Genomic_DNA"/>
</dbReference>
<keyword evidence="9 11" id="KW-0501">Molybdenum cofactor biosynthesis</keyword>
<dbReference type="InterPro" id="IPR038987">
    <property type="entry name" value="MoeA-like"/>
</dbReference>
<dbReference type="CDD" id="cd00887">
    <property type="entry name" value="MoeA"/>
    <property type="match status" value="1"/>
</dbReference>